<accession>A0A9D4BS69</accession>
<dbReference type="EMBL" id="JAIWYP010000015">
    <property type="protein sequence ID" value="KAH3705736.1"/>
    <property type="molecule type" value="Genomic_DNA"/>
</dbReference>
<sequence length="82" mass="9313">MKTSVEIEFGTQLVNQACLNPLPLRSKVEIAFATIIKPEQAVSESQSCSWFYIVYLFDLATVRRSLALDYVKSTQNQSILIR</sequence>
<dbReference type="Proteomes" id="UP000828390">
    <property type="component" value="Unassembled WGS sequence"/>
</dbReference>
<name>A0A9D4BS69_DREPO</name>
<dbReference type="AlphaFoldDB" id="A0A9D4BS69"/>
<keyword evidence="2" id="KW-1185">Reference proteome</keyword>
<reference evidence="1" key="2">
    <citation type="submission" date="2020-11" db="EMBL/GenBank/DDBJ databases">
        <authorList>
            <person name="McCartney M.A."/>
            <person name="Auch B."/>
            <person name="Kono T."/>
            <person name="Mallez S."/>
            <person name="Becker A."/>
            <person name="Gohl D.M."/>
            <person name="Silverstein K.A.T."/>
            <person name="Koren S."/>
            <person name="Bechman K.B."/>
            <person name="Herman A."/>
            <person name="Abrahante J.E."/>
            <person name="Garbe J."/>
        </authorList>
    </citation>
    <scope>NUCLEOTIDE SEQUENCE</scope>
    <source>
        <strain evidence="1">Duluth1</strain>
        <tissue evidence="1">Whole animal</tissue>
    </source>
</reference>
<proteinExistence type="predicted"/>
<comment type="caution">
    <text evidence="1">The sequence shown here is derived from an EMBL/GenBank/DDBJ whole genome shotgun (WGS) entry which is preliminary data.</text>
</comment>
<reference evidence="1" key="1">
    <citation type="journal article" date="2019" name="bioRxiv">
        <title>The Genome of the Zebra Mussel, Dreissena polymorpha: A Resource for Invasive Species Research.</title>
        <authorList>
            <person name="McCartney M.A."/>
            <person name="Auch B."/>
            <person name="Kono T."/>
            <person name="Mallez S."/>
            <person name="Zhang Y."/>
            <person name="Obille A."/>
            <person name="Becker A."/>
            <person name="Abrahante J.E."/>
            <person name="Garbe J."/>
            <person name="Badalamenti J.P."/>
            <person name="Herman A."/>
            <person name="Mangelson H."/>
            <person name="Liachko I."/>
            <person name="Sullivan S."/>
            <person name="Sone E.D."/>
            <person name="Koren S."/>
            <person name="Silverstein K.A.T."/>
            <person name="Beckman K.B."/>
            <person name="Gohl D.M."/>
        </authorList>
    </citation>
    <scope>NUCLEOTIDE SEQUENCE</scope>
    <source>
        <strain evidence="1">Duluth1</strain>
        <tissue evidence="1">Whole animal</tissue>
    </source>
</reference>
<protein>
    <submittedName>
        <fullName evidence="1">Uncharacterized protein</fullName>
    </submittedName>
</protein>
<evidence type="ECO:0000313" key="1">
    <source>
        <dbReference type="EMBL" id="KAH3705736.1"/>
    </source>
</evidence>
<evidence type="ECO:0000313" key="2">
    <source>
        <dbReference type="Proteomes" id="UP000828390"/>
    </source>
</evidence>
<organism evidence="1 2">
    <name type="scientific">Dreissena polymorpha</name>
    <name type="common">Zebra mussel</name>
    <name type="synonym">Mytilus polymorpha</name>
    <dbReference type="NCBI Taxonomy" id="45954"/>
    <lineage>
        <taxon>Eukaryota</taxon>
        <taxon>Metazoa</taxon>
        <taxon>Spiralia</taxon>
        <taxon>Lophotrochozoa</taxon>
        <taxon>Mollusca</taxon>
        <taxon>Bivalvia</taxon>
        <taxon>Autobranchia</taxon>
        <taxon>Heteroconchia</taxon>
        <taxon>Euheterodonta</taxon>
        <taxon>Imparidentia</taxon>
        <taxon>Neoheterodontei</taxon>
        <taxon>Myida</taxon>
        <taxon>Dreissenoidea</taxon>
        <taxon>Dreissenidae</taxon>
        <taxon>Dreissena</taxon>
    </lineage>
</organism>
<gene>
    <name evidence="1" type="ORF">DPMN_080814</name>
</gene>